<comment type="caution">
    <text evidence="2">The sequence shown here is derived from an EMBL/GenBank/DDBJ whole genome shotgun (WGS) entry which is preliminary data.</text>
</comment>
<name>A0ABN2XAG6_9MICC</name>
<evidence type="ECO:0000256" key="1">
    <source>
        <dbReference type="SAM" id="Phobius"/>
    </source>
</evidence>
<organism evidence="2 3">
    <name type="scientific">Kocuria atrinae</name>
    <dbReference type="NCBI Taxonomy" id="592377"/>
    <lineage>
        <taxon>Bacteria</taxon>
        <taxon>Bacillati</taxon>
        <taxon>Actinomycetota</taxon>
        <taxon>Actinomycetes</taxon>
        <taxon>Micrococcales</taxon>
        <taxon>Micrococcaceae</taxon>
        <taxon>Kocuria</taxon>
    </lineage>
</organism>
<dbReference type="Proteomes" id="UP001500166">
    <property type="component" value="Unassembled WGS sequence"/>
</dbReference>
<keyword evidence="1" id="KW-1133">Transmembrane helix</keyword>
<protein>
    <submittedName>
        <fullName evidence="2">Uncharacterized protein</fullName>
    </submittedName>
</protein>
<keyword evidence="1" id="KW-0812">Transmembrane</keyword>
<gene>
    <name evidence="2" type="ORF">GCM10009824_01560</name>
</gene>
<keyword evidence="1" id="KW-0472">Membrane</keyword>
<feature type="transmembrane region" description="Helical" evidence="1">
    <location>
        <begin position="36"/>
        <end position="56"/>
    </location>
</feature>
<evidence type="ECO:0000313" key="2">
    <source>
        <dbReference type="EMBL" id="GAA2108378.1"/>
    </source>
</evidence>
<proteinExistence type="predicted"/>
<reference evidence="2 3" key="1">
    <citation type="journal article" date="2019" name="Int. J. Syst. Evol. Microbiol.">
        <title>The Global Catalogue of Microorganisms (GCM) 10K type strain sequencing project: providing services to taxonomists for standard genome sequencing and annotation.</title>
        <authorList>
            <consortium name="The Broad Institute Genomics Platform"/>
            <consortium name="The Broad Institute Genome Sequencing Center for Infectious Disease"/>
            <person name="Wu L."/>
            <person name="Ma J."/>
        </authorList>
    </citation>
    <scope>NUCLEOTIDE SEQUENCE [LARGE SCALE GENOMIC DNA]</scope>
    <source>
        <strain evidence="2 3">JCM 15914</strain>
    </source>
</reference>
<evidence type="ECO:0000313" key="3">
    <source>
        <dbReference type="Proteomes" id="UP001500166"/>
    </source>
</evidence>
<sequence length="74" mass="8072">MKNYLFLTAPLLAMLTLSNAVRSRLSDEDRDRGDVPGWVMLTLMSAVLVAGLLLIARPALEGLFQDAINRVSGL</sequence>
<keyword evidence="3" id="KW-1185">Reference proteome</keyword>
<dbReference type="EMBL" id="BAAAQA010000002">
    <property type="protein sequence ID" value="GAA2108378.1"/>
    <property type="molecule type" value="Genomic_DNA"/>
</dbReference>
<accession>A0ABN2XAG6</accession>